<dbReference type="InterPro" id="IPR001304">
    <property type="entry name" value="C-type_lectin-like"/>
</dbReference>
<dbReference type="SMART" id="SM00034">
    <property type="entry name" value="CLECT"/>
    <property type="match status" value="1"/>
</dbReference>
<dbReference type="SUPFAM" id="SSF56436">
    <property type="entry name" value="C-type lectin-like"/>
    <property type="match status" value="1"/>
</dbReference>
<feature type="compositionally biased region" description="Basic and acidic residues" evidence="1">
    <location>
        <begin position="1"/>
        <end position="19"/>
    </location>
</feature>
<dbReference type="AlphaFoldDB" id="A0A9D4GF23"/>
<reference evidence="3" key="1">
    <citation type="journal article" date="2019" name="bioRxiv">
        <title>The Genome of the Zebra Mussel, Dreissena polymorpha: A Resource for Invasive Species Research.</title>
        <authorList>
            <person name="McCartney M.A."/>
            <person name="Auch B."/>
            <person name="Kono T."/>
            <person name="Mallez S."/>
            <person name="Zhang Y."/>
            <person name="Obille A."/>
            <person name="Becker A."/>
            <person name="Abrahante J.E."/>
            <person name="Garbe J."/>
            <person name="Badalamenti J.P."/>
            <person name="Herman A."/>
            <person name="Mangelson H."/>
            <person name="Liachko I."/>
            <person name="Sullivan S."/>
            <person name="Sone E.D."/>
            <person name="Koren S."/>
            <person name="Silverstein K.A.T."/>
            <person name="Beckman K.B."/>
            <person name="Gohl D.M."/>
        </authorList>
    </citation>
    <scope>NUCLEOTIDE SEQUENCE</scope>
    <source>
        <strain evidence="3">Duluth1</strain>
        <tissue evidence="3">Whole animal</tissue>
    </source>
</reference>
<keyword evidence="4" id="KW-1185">Reference proteome</keyword>
<dbReference type="EMBL" id="JAIWYP010000006">
    <property type="protein sequence ID" value="KAH3815618.1"/>
    <property type="molecule type" value="Genomic_DNA"/>
</dbReference>
<dbReference type="CDD" id="cd00037">
    <property type="entry name" value="CLECT"/>
    <property type="match status" value="1"/>
</dbReference>
<evidence type="ECO:0000313" key="4">
    <source>
        <dbReference type="Proteomes" id="UP000828390"/>
    </source>
</evidence>
<evidence type="ECO:0000313" key="3">
    <source>
        <dbReference type="EMBL" id="KAH3815618.1"/>
    </source>
</evidence>
<evidence type="ECO:0000256" key="1">
    <source>
        <dbReference type="SAM" id="MobiDB-lite"/>
    </source>
</evidence>
<dbReference type="InterPro" id="IPR016186">
    <property type="entry name" value="C-type_lectin-like/link_sf"/>
</dbReference>
<dbReference type="PROSITE" id="PS50041">
    <property type="entry name" value="C_TYPE_LECTIN_2"/>
    <property type="match status" value="1"/>
</dbReference>
<dbReference type="Gene3D" id="3.10.100.10">
    <property type="entry name" value="Mannose-Binding Protein A, subunit A"/>
    <property type="match status" value="1"/>
</dbReference>
<feature type="region of interest" description="Disordered" evidence="1">
    <location>
        <begin position="1"/>
        <end position="30"/>
    </location>
</feature>
<dbReference type="Proteomes" id="UP000828390">
    <property type="component" value="Unassembled WGS sequence"/>
</dbReference>
<feature type="domain" description="C-type lectin" evidence="2">
    <location>
        <begin position="109"/>
        <end position="234"/>
    </location>
</feature>
<sequence>MICSDRQTDRRTDGRRTVSDHNSSPPAIAQRCMDPQPTALEHMCGEEKLIKKVPHGLITSHDCTVIKGIKELQQDTTIMMSSLQILFIGVAYLCSCTFGIKCPHGFEEYNHACYTVVKDAVAFVDAYRRCEAMNSYLLNVDSTPELNFLRKLVGRAGGWVPGFWTGGFYDTIRRTQGPQGRQGTWFWRKTDLNGRETVTQVTPDNTDVNWWGIDPFNNWYPAKDWLMLNTEKHWLMLNTDDFKLYGETYFVKLGYICETVAK</sequence>
<organism evidence="3 4">
    <name type="scientific">Dreissena polymorpha</name>
    <name type="common">Zebra mussel</name>
    <name type="synonym">Mytilus polymorpha</name>
    <dbReference type="NCBI Taxonomy" id="45954"/>
    <lineage>
        <taxon>Eukaryota</taxon>
        <taxon>Metazoa</taxon>
        <taxon>Spiralia</taxon>
        <taxon>Lophotrochozoa</taxon>
        <taxon>Mollusca</taxon>
        <taxon>Bivalvia</taxon>
        <taxon>Autobranchia</taxon>
        <taxon>Heteroconchia</taxon>
        <taxon>Euheterodonta</taxon>
        <taxon>Imparidentia</taxon>
        <taxon>Neoheterodontei</taxon>
        <taxon>Myida</taxon>
        <taxon>Dreissenoidea</taxon>
        <taxon>Dreissenidae</taxon>
        <taxon>Dreissena</taxon>
    </lineage>
</organism>
<gene>
    <name evidence="3" type="ORF">DPMN_144146</name>
</gene>
<accession>A0A9D4GF23</accession>
<protein>
    <recommendedName>
        <fullName evidence="2">C-type lectin domain-containing protein</fullName>
    </recommendedName>
</protein>
<reference evidence="3" key="2">
    <citation type="submission" date="2020-11" db="EMBL/GenBank/DDBJ databases">
        <authorList>
            <person name="McCartney M.A."/>
            <person name="Auch B."/>
            <person name="Kono T."/>
            <person name="Mallez S."/>
            <person name="Becker A."/>
            <person name="Gohl D.M."/>
            <person name="Silverstein K.A.T."/>
            <person name="Koren S."/>
            <person name="Bechman K.B."/>
            <person name="Herman A."/>
            <person name="Abrahante J.E."/>
            <person name="Garbe J."/>
        </authorList>
    </citation>
    <scope>NUCLEOTIDE SEQUENCE</scope>
    <source>
        <strain evidence="3">Duluth1</strain>
        <tissue evidence="3">Whole animal</tissue>
    </source>
</reference>
<dbReference type="InterPro" id="IPR016187">
    <property type="entry name" value="CTDL_fold"/>
</dbReference>
<proteinExistence type="predicted"/>
<comment type="caution">
    <text evidence="3">The sequence shown here is derived from an EMBL/GenBank/DDBJ whole genome shotgun (WGS) entry which is preliminary data.</text>
</comment>
<evidence type="ECO:0000259" key="2">
    <source>
        <dbReference type="PROSITE" id="PS50041"/>
    </source>
</evidence>
<name>A0A9D4GF23_DREPO</name>